<gene>
    <name evidence="1" type="ORF">B0T18DRAFT_413289</name>
</gene>
<evidence type="ECO:0000313" key="2">
    <source>
        <dbReference type="Proteomes" id="UP001172155"/>
    </source>
</evidence>
<keyword evidence="2" id="KW-1185">Reference proteome</keyword>
<dbReference type="Proteomes" id="UP001172155">
    <property type="component" value="Unassembled WGS sequence"/>
</dbReference>
<protein>
    <submittedName>
        <fullName evidence="1">Uncharacterized protein</fullName>
    </submittedName>
</protein>
<reference evidence="1" key="1">
    <citation type="submission" date="2023-06" db="EMBL/GenBank/DDBJ databases">
        <title>Genome-scale phylogeny and comparative genomics of the fungal order Sordariales.</title>
        <authorList>
            <consortium name="Lawrence Berkeley National Laboratory"/>
            <person name="Hensen N."/>
            <person name="Bonometti L."/>
            <person name="Westerberg I."/>
            <person name="Brannstrom I.O."/>
            <person name="Guillou S."/>
            <person name="Cros-Aarteil S."/>
            <person name="Calhoun S."/>
            <person name="Haridas S."/>
            <person name="Kuo A."/>
            <person name="Mondo S."/>
            <person name="Pangilinan J."/>
            <person name="Riley R."/>
            <person name="LaButti K."/>
            <person name="Andreopoulos B."/>
            <person name="Lipzen A."/>
            <person name="Chen C."/>
            <person name="Yanf M."/>
            <person name="Daum C."/>
            <person name="Ng V."/>
            <person name="Clum A."/>
            <person name="Steindorff A."/>
            <person name="Ohm R."/>
            <person name="Martin F."/>
            <person name="Silar P."/>
            <person name="Natvig D."/>
            <person name="Lalanne C."/>
            <person name="Gautier V."/>
            <person name="Ament-velasquez S.L."/>
            <person name="Kruys A."/>
            <person name="Hutchinson M.I."/>
            <person name="Powell A.J."/>
            <person name="Barry K."/>
            <person name="Miller A.N."/>
            <person name="Grigoriev I.V."/>
            <person name="Debuchy R."/>
            <person name="Gladieux P."/>
            <person name="Thoren M.H."/>
            <person name="Johannesson H."/>
        </authorList>
    </citation>
    <scope>NUCLEOTIDE SEQUENCE</scope>
    <source>
        <strain evidence="1">SMH3187-1</strain>
    </source>
</reference>
<proteinExistence type="predicted"/>
<evidence type="ECO:0000313" key="1">
    <source>
        <dbReference type="EMBL" id="KAK0747192.1"/>
    </source>
</evidence>
<dbReference type="EMBL" id="JAUKUD010000004">
    <property type="protein sequence ID" value="KAK0747192.1"/>
    <property type="molecule type" value="Genomic_DNA"/>
</dbReference>
<dbReference type="AlphaFoldDB" id="A0AA40EX66"/>
<comment type="caution">
    <text evidence="1">The sequence shown here is derived from an EMBL/GenBank/DDBJ whole genome shotgun (WGS) entry which is preliminary data.</text>
</comment>
<accession>A0AA40EX66</accession>
<organism evidence="1 2">
    <name type="scientific">Schizothecium vesticola</name>
    <dbReference type="NCBI Taxonomy" id="314040"/>
    <lineage>
        <taxon>Eukaryota</taxon>
        <taxon>Fungi</taxon>
        <taxon>Dikarya</taxon>
        <taxon>Ascomycota</taxon>
        <taxon>Pezizomycotina</taxon>
        <taxon>Sordariomycetes</taxon>
        <taxon>Sordariomycetidae</taxon>
        <taxon>Sordariales</taxon>
        <taxon>Schizotheciaceae</taxon>
        <taxon>Schizothecium</taxon>
    </lineage>
</organism>
<sequence>MQLGSDILDFPFRSTMLTNRARTTTRAAVVGFHHPKMDGGGEGLEDAMLHDFAGMTLTLRARRVPCGFEWWDAFKMLYVLPRGNIQWVLGAKKNWIGGATQEWVSPRVLKYAHDDPLLAFGEMPPDADRACMILTVAQAWHVDEKKKEHALKGDGEEVPEGWKTVHQYAGIVVVPAEREGAWKRIGSFIFDDIIVGGKIITPFDGEGVVDEDLVLV</sequence>
<name>A0AA40EX66_9PEZI</name>